<organism evidence="2 3">
    <name type="scientific">Lignipirellula cremea</name>
    <dbReference type="NCBI Taxonomy" id="2528010"/>
    <lineage>
        <taxon>Bacteria</taxon>
        <taxon>Pseudomonadati</taxon>
        <taxon>Planctomycetota</taxon>
        <taxon>Planctomycetia</taxon>
        <taxon>Pirellulales</taxon>
        <taxon>Pirellulaceae</taxon>
        <taxon>Lignipirellula</taxon>
    </lineage>
</organism>
<dbReference type="AlphaFoldDB" id="A0A518E003"/>
<dbReference type="KEGG" id="lcre:Pla8534_52780"/>
<name>A0A518E003_9BACT</name>
<proteinExistence type="predicted"/>
<sequence length="150" mass="16759">MLQNDDSLVIHAAPRGYAWSLPGVAVGCCLLLIAWALGMRHSNLLVVLFVLGALLVVGSILWGAMRYYDRKPILVVTPWEITDNRLPGEDRTLSWNAVRSVSRSENLLLEIGKGEELRHRALVLTGLELQPDQVAELIEDRYRQSQAKTS</sequence>
<evidence type="ECO:0000256" key="1">
    <source>
        <dbReference type="SAM" id="Phobius"/>
    </source>
</evidence>
<feature type="transmembrane region" description="Helical" evidence="1">
    <location>
        <begin position="16"/>
        <end position="37"/>
    </location>
</feature>
<dbReference type="EMBL" id="CP036433">
    <property type="protein sequence ID" value="QDU97430.1"/>
    <property type="molecule type" value="Genomic_DNA"/>
</dbReference>
<feature type="transmembrane region" description="Helical" evidence="1">
    <location>
        <begin position="44"/>
        <end position="65"/>
    </location>
</feature>
<evidence type="ECO:0000313" key="2">
    <source>
        <dbReference type="EMBL" id="QDU97430.1"/>
    </source>
</evidence>
<keyword evidence="3" id="KW-1185">Reference proteome</keyword>
<accession>A0A518E003</accession>
<keyword evidence="1" id="KW-0472">Membrane</keyword>
<evidence type="ECO:0000313" key="3">
    <source>
        <dbReference type="Proteomes" id="UP000317648"/>
    </source>
</evidence>
<reference evidence="2 3" key="1">
    <citation type="submission" date="2019-02" db="EMBL/GenBank/DDBJ databases">
        <title>Deep-cultivation of Planctomycetes and their phenomic and genomic characterization uncovers novel biology.</title>
        <authorList>
            <person name="Wiegand S."/>
            <person name="Jogler M."/>
            <person name="Boedeker C."/>
            <person name="Pinto D."/>
            <person name="Vollmers J."/>
            <person name="Rivas-Marin E."/>
            <person name="Kohn T."/>
            <person name="Peeters S.H."/>
            <person name="Heuer A."/>
            <person name="Rast P."/>
            <person name="Oberbeckmann S."/>
            <person name="Bunk B."/>
            <person name="Jeske O."/>
            <person name="Meyerdierks A."/>
            <person name="Storesund J.E."/>
            <person name="Kallscheuer N."/>
            <person name="Luecker S."/>
            <person name="Lage O.M."/>
            <person name="Pohl T."/>
            <person name="Merkel B.J."/>
            <person name="Hornburger P."/>
            <person name="Mueller R.-W."/>
            <person name="Bruemmer F."/>
            <person name="Labrenz M."/>
            <person name="Spormann A.M."/>
            <person name="Op den Camp H."/>
            <person name="Overmann J."/>
            <person name="Amann R."/>
            <person name="Jetten M.S.M."/>
            <person name="Mascher T."/>
            <person name="Medema M.H."/>
            <person name="Devos D.P."/>
            <person name="Kaster A.-K."/>
            <person name="Ovreas L."/>
            <person name="Rohde M."/>
            <person name="Galperin M.Y."/>
            <person name="Jogler C."/>
        </authorList>
    </citation>
    <scope>NUCLEOTIDE SEQUENCE [LARGE SCALE GENOMIC DNA]</scope>
    <source>
        <strain evidence="2 3">Pla85_3_4</strain>
    </source>
</reference>
<keyword evidence="1" id="KW-0812">Transmembrane</keyword>
<protein>
    <submittedName>
        <fullName evidence="2">Uncharacterized protein</fullName>
    </submittedName>
</protein>
<dbReference type="RefSeq" id="WP_145056203.1">
    <property type="nucleotide sequence ID" value="NZ_CP036433.1"/>
</dbReference>
<dbReference type="Proteomes" id="UP000317648">
    <property type="component" value="Chromosome"/>
</dbReference>
<keyword evidence="1" id="KW-1133">Transmembrane helix</keyword>
<gene>
    <name evidence="2" type="ORF">Pla8534_52780</name>
</gene>